<feature type="compositionally biased region" description="Polar residues" evidence="1">
    <location>
        <begin position="11"/>
        <end position="23"/>
    </location>
</feature>
<sequence>VRHTLAGHGSAPSSCPSGQSGRPSHNLALATQLPEASSLPSPQSSVPSQRKRRDTHRLLPQLLPQVSSNSSEPSRQSVVPSQRALWATQPPSLHRNPGQVCSPETQTK</sequence>
<dbReference type="InParanoid" id="A0A673XPC2"/>
<dbReference type="Proteomes" id="UP000472277">
    <property type="component" value="Chromosome 22"/>
</dbReference>
<reference evidence="2" key="1">
    <citation type="submission" date="2025-08" db="UniProtKB">
        <authorList>
            <consortium name="Ensembl"/>
        </authorList>
    </citation>
    <scope>IDENTIFICATION</scope>
</reference>
<feature type="region of interest" description="Disordered" evidence="1">
    <location>
        <begin position="1"/>
        <end position="108"/>
    </location>
</feature>
<dbReference type="GeneTree" id="ENSGT01010000228826"/>
<accession>A0A673XPC2</accession>
<feature type="compositionally biased region" description="Low complexity" evidence="1">
    <location>
        <begin position="34"/>
        <end position="48"/>
    </location>
</feature>
<protein>
    <submittedName>
        <fullName evidence="2">Uncharacterized protein</fullName>
    </submittedName>
</protein>
<feature type="compositionally biased region" description="Polar residues" evidence="1">
    <location>
        <begin position="64"/>
        <end position="80"/>
    </location>
</feature>
<evidence type="ECO:0000313" key="2">
    <source>
        <dbReference type="Ensembl" id="ENSSTUP00000026089.1"/>
    </source>
</evidence>
<organism evidence="2 3">
    <name type="scientific">Salmo trutta</name>
    <name type="common">Brown trout</name>
    <dbReference type="NCBI Taxonomy" id="8032"/>
    <lineage>
        <taxon>Eukaryota</taxon>
        <taxon>Metazoa</taxon>
        <taxon>Chordata</taxon>
        <taxon>Craniata</taxon>
        <taxon>Vertebrata</taxon>
        <taxon>Euteleostomi</taxon>
        <taxon>Actinopterygii</taxon>
        <taxon>Neopterygii</taxon>
        <taxon>Teleostei</taxon>
        <taxon>Protacanthopterygii</taxon>
        <taxon>Salmoniformes</taxon>
        <taxon>Salmonidae</taxon>
        <taxon>Salmoninae</taxon>
        <taxon>Salmo</taxon>
    </lineage>
</organism>
<name>A0A673XPC2_SALTR</name>
<reference evidence="2" key="2">
    <citation type="submission" date="2025-09" db="UniProtKB">
        <authorList>
            <consortium name="Ensembl"/>
        </authorList>
    </citation>
    <scope>IDENTIFICATION</scope>
</reference>
<evidence type="ECO:0000256" key="1">
    <source>
        <dbReference type="SAM" id="MobiDB-lite"/>
    </source>
</evidence>
<dbReference type="OMA" id="LHRNPGQ"/>
<dbReference type="Ensembl" id="ENSSTUT00000027343.1">
    <property type="protein sequence ID" value="ENSSTUP00000026089.1"/>
    <property type="gene ID" value="ENSSTUG00000011352.1"/>
</dbReference>
<keyword evidence="3" id="KW-1185">Reference proteome</keyword>
<dbReference type="AlphaFoldDB" id="A0A673XPC2"/>
<evidence type="ECO:0000313" key="3">
    <source>
        <dbReference type="Proteomes" id="UP000472277"/>
    </source>
</evidence>
<proteinExistence type="predicted"/>